<name>A0ABV7CSS6_9BACI</name>
<dbReference type="RefSeq" id="WP_390268509.1">
    <property type="nucleotide sequence ID" value="NZ_JBHRSA010000009.1"/>
</dbReference>
<dbReference type="SUPFAM" id="SSF54593">
    <property type="entry name" value="Glyoxalase/Bleomycin resistance protein/Dihydroxybiphenyl dioxygenase"/>
    <property type="match status" value="1"/>
</dbReference>
<protein>
    <submittedName>
        <fullName evidence="2">VOC family protein</fullName>
    </submittedName>
</protein>
<organism evidence="2 3">
    <name type="scientific">Virgibacillus xinjiangensis</name>
    <dbReference type="NCBI Taxonomy" id="393090"/>
    <lineage>
        <taxon>Bacteria</taxon>
        <taxon>Bacillati</taxon>
        <taxon>Bacillota</taxon>
        <taxon>Bacilli</taxon>
        <taxon>Bacillales</taxon>
        <taxon>Bacillaceae</taxon>
        <taxon>Virgibacillus</taxon>
    </lineage>
</organism>
<dbReference type="InterPro" id="IPR029068">
    <property type="entry name" value="Glyas_Bleomycin-R_OHBP_Dase"/>
</dbReference>
<dbReference type="EMBL" id="JBHRSA010000009">
    <property type="protein sequence ID" value="MFC3039315.1"/>
    <property type="molecule type" value="Genomic_DNA"/>
</dbReference>
<proteinExistence type="predicted"/>
<dbReference type="PANTHER" id="PTHR40265">
    <property type="entry name" value="BLL2707 PROTEIN"/>
    <property type="match status" value="1"/>
</dbReference>
<keyword evidence="3" id="KW-1185">Reference proteome</keyword>
<dbReference type="Gene3D" id="3.10.180.10">
    <property type="entry name" value="2,3-Dihydroxybiphenyl 1,2-Dioxygenase, domain 1"/>
    <property type="match status" value="1"/>
</dbReference>
<dbReference type="InterPro" id="IPR025870">
    <property type="entry name" value="Glyoxalase-like_dom"/>
</dbReference>
<comment type="caution">
    <text evidence="2">The sequence shown here is derived from an EMBL/GenBank/DDBJ whole genome shotgun (WGS) entry which is preliminary data.</text>
</comment>
<dbReference type="PANTHER" id="PTHR40265:SF1">
    <property type="entry name" value="GLYOXALASE-LIKE DOMAIN-CONTAINING PROTEIN"/>
    <property type="match status" value="1"/>
</dbReference>
<feature type="domain" description="Glyoxalase-like" evidence="1">
    <location>
        <begin position="4"/>
        <end position="169"/>
    </location>
</feature>
<sequence>MLALDHIVIAARNPEHAAKDYGNRHGVVTVQGGRHHEWGTSNHLAFFKNECYIEWIGVEDWQTAEKSKNPLIRQVVESLQEEREGIIRLALRTEEMDKYQQHFQESNIPYTGPFPGSRTRPDGSQLEWKMLFPEGEPVLPFLIEWGQGINSPEDPRQINTESISSITWRDKSLQQWSDIFSLAEENQGVRLSNTHLQGQENVHAPFLNLGL</sequence>
<evidence type="ECO:0000259" key="1">
    <source>
        <dbReference type="Pfam" id="PF13468"/>
    </source>
</evidence>
<dbReference type="Pfam" id="PF13468">
    <property type="entry name" value="Glyoxalase_3"/>
    <property type="match status" value="1"/>
</dbReference>
<accession>A0ABV7CSS6</accession>
<gene>
    <name evidence="2" type="ORF">ACFOGI_03565</name>
</gene>
<evidence type="ECO:0000313" key="3">
    <source>
        <dbReference type="Proteomes" id="UP001595279"/>
    </source>
</evidence>
<reference evidence="3" key="1">
    <citation type="journal article" date="2019" name="Int. J. Syst. Evol. Microbiol.">
        <title>The Global Catalogue of Microorganisms (GCM) 10K type strain sequencing project: providing services to taxonomists for standard genome sequencing and annotation.</title>
        <authorList>
            <consortium name="The Broad Institute Genomics Platform"/>
            <consortium name="The Broad Institute Genome Sequencing Center for Infectious Disease"/>
            <person name="Wu L."/>
            <person name="Ma J."/>
        </authorList>
    </citation>
    <scope>NUCLEOTIDE SEQUENCE [LARGE SCALE GENOMIC DNA]</scope>
    <source>
        <strain evidence="3">KCTC 13128</strain>
    </source>
</reference>
<evidence type="ECO:0000313" key="2">
    <source>
        <dbReference type="EMBL" id="MFC3039315.1"/>
    </source>
</evidence>
<dbReference type="Proteomes" id="UP001595279">
    <property type="component" value="Unassembled WGS sequence"/>
</dbReference>